<dbReference type="EMBL" id="LT607411">
    <property type="protein sequence ID" value="SCF27631.1"/>
    <property type="molecule type" value="Genomic_DNA"/>
</dbReference>
<dbReference type="OrthoDB" id="4556617at2"/>
<feature type="compositionally biased region" description="Polar residues" evidence="1">
    <location>
        <begin position="23"/>
        <end position="33"/>
    </location>
</feature>
<dbReference type="AlphaFoldDB" id="A0A1C4Z4W8"/>
<gene>
    <name evidence="2" type="ORF">GA0074695_5071</name>
</gene>
<dbReference type="RefSeq" id="WP_089008465.1">
    <property type="nucleotide sequence ID" value="NZ_LT607411.1"/>
</dbReference>
<proteinExistence type="predicted"/>
<evidence type="ECO:0000256" key="1">
    <source>
        <dbReference type="SAM" id="MobiDB-lite"/>
    </source>
</evidence>
<name>A0A1C4Z4W8_MICVI</name>
<accession>A0A1C4Z4W8</accession>
<dbReference type="Proteomes" id="UP000198242">
    <property type="component" value="Chromosome I"/>
</dbReference>
<reference evidence="3" key="1">
    <citation type="submission" date="2016-06" db="EMBL/GenBank/DDBJ databases">
        <authorList>
            <person name="Varghese N."/>
            <person name="Submissions Spin"/>
        </authorList>
    </citation>
    <scope>NUCLEOTIDE SEQUENCE [LARGE SCALE GENOMIC DNA]</scope>
    <source>
        <strain evidence="3">DSM 43909</strain>
    </source>
</reference>
<feature type="region of interest" description="Disordered" evidence="1">
    <location>
        <begin position="1"/>
        <end position="85"/>
    </location>
</feature>
<sequence length="85" mass="9264">MLFRSRRRDPAPPPPRVPHPRQSWENAATQIFPTITPGRAGNLTPAQRWRAGGWRPACRPTNRATVARDNAAMRGDAGPAGGTGR</sequence>
<evidence type="ECO:0000313" key="3">
    <source>
        <dbReference type="Proteomes" id="UP000198242"/>
    </source>
</evidence>
<keyword evidence="3" id="KW-1185">Reference proteome</keyword>
<evidence type="ECO:0000313" key="2">
    <source>
        <dbReference type="EMBL" id="SCF27631.1"/>
    </source>
</evidence>
<organism evidence="2 3">
    <name type="scientific">Micromonospora viridifaciens</name>
    <dbReference type="NCBI Taxonomy" id="1881"/>
    <lineage>
        <taxon>Bacteria</taxon>
        <taxon>Bacillati</taxon>
        <taxon>Actinomycetota</taxon>
        <taxon>Actinomycetes</taxon>
        <taxon>Micromonosporales</taxon>
        <taxon>Micromonosporaceae</taxon>
        <taxon>Micromonospora</taxon>
    </lineage>
</organism>
<protein>
    <submittedName>
        <fullName evidence="2">Uncharacterized protein</fullName>
    </submittedName>
</protein>